<dbReference type="PANTHER" id="PTHR12191">
    <property type="entry name" value="SOLUTE CARRIER FAMILY 39"/>
    <property type="match status" value="1"/>
</dbReference>
<dbReference type="Pfam" id="PF02535">
    <property type="entry name" value="Zip"/>
    <property type="match status" value="1"/>
</dbReference>
<comment type="caution">
    <text evidence="7">The sequence shown here is derived from an EMBL/GenBank/DDBJ whole genome shotgun (WGS) entry which is preliminary data.</text>
</comment>
<evidence type="ECO:0000256" key="2">
    <source>
        <dbReference type="ARBA" id="ARBA00006939"/>
    </source>
</evidence>
<evidence type="ECO:0000256" key="1">
    <source>
        <dbReference type="ARBA" id="ARBA00004141"/>
    </source>
</evidence>
<dbReference type="Proteomes" id="UP001177023">
    <property type="component" value="Unassembled WGS sequence"/>
</dbReference>
<dbReference type="EMBL" id="CATQJA010002641">
    <property type="protein sequence ID" value="CAJ0575917.1"/>
    <property type="molecule type" value="Genomic_DNA"/>
</dbReference>
<keyword evidence="5 6" id="KW-0472">Membrane</keyword>
<dbReference type="PANTHER" id="PTHR12191:SF32">
    <property type="entry name" value="ZRT (ZRT), IRT- (IRT-) LIKE PROTEIN TRANSPORTER"/>
    <property type="match status" value="1"/>
</dbReference>
<feature type="transmembrane region" description="Helical" evidence="6">
    <location>
        <begin position="120"/>
        <end position="141"/>
    </location>
</feature>
<feature type="non-terminal residue" evidence="7">
    <location>
        <position position="446"/>
    </location>
</feature>
<feature type="transmembrane region" description="Helical" evidence="6">
    <location>
        <begin position="351"/>
        <end position="370"/>
    </location>
</feature>
<comment type="similarity">
    <text evidence="2">Belongs to the ZIP transporter (TC 2.A.5) family.</text>
</comment>
<proteinExistence type="inferred from homology"/>
<sequence>MVDGLEILHAPNTTTTRLLQNPFDAGIWSNYTRDFKETETPPAWQTWLFGMLIISGCSFSAPLGILLMPLFSKRLYERIMTFLIALGIGALTGSTMFVMIPQAFSLVELGPENDDKVKCWIIICALYAFLAVDRILMYGILVKKKRANHRKIHVSTIESILSRQNSVVDRQSEVESEADEREAIMVELEVAMINNDLTRRLSTRRQIAMLQTNDRLEGRSPPLRFMTPTEEHKKSSGSLENLTHNGMAPQILINGKKMGTKNKDDQISVDINIVEKKVIRSPKDEIANVAYMIIFGSSANNFVDGMSVGAAFADDIMNGFSVGSAILTNQFPQELGTLAILINSGLGYKKALLFNLIPIVLSYIGFGVGVILDRVNESYDDYIFALSAGMYLYIFLGTLIPEIRDACQELAKENLKESLLVTVLQVLGIVVGIGFVFMMGELKSSS</sequence>
<dbReference type="GO" id="GO:0140410">
    <property type="term" value="F:monoatomic cation:bicarbonate symporter activity"/>
    <property type="evidence" value="ECO:0007669"/>
    <property type="project" value="TreeGrafter"/>
</dbReference>
<dbReference type="InterPro" id="IPR003689">
    <property type="entry name" value="ZIP"/>
</dbReference>
<feature type="transmembrane region" description="Helical" evidence="6">
    <location>
        <begin position="79"/>
        <end position="100"/>
    </location>
</feature>
<dbReference type="GO" id="GO:0005886">
    <property type="term" value="C:plasma membrane"/>
    <property type="evidence" value="ECO:0007669"/>
    <property type="project" value="TreeGrafter"/>
</dbReference>
<dbReference type="AlphaFoldDB" id="A0AA36CX18"/>
<comment type="subcellular location">
    <subcellularLocation>
        <location evidence="1">Membrane</location>
        <topology evidence="1">Multi-pass membrane protein</topology>
    </subcellularLocation>
</comment>
<dbReference type="GO" id="GO:0030003">
    <property type="term" value="P:intracellular monoatomic cation homeostasis"/>
    <property type="evidence" value="ECO:0007669"/>
    <property type="project" value="TreeGrafter"/>
</dbReference>
<accession>A0AA36CX18</accession>
<keyword evidence="4 6" id="KW-1133">Transmembrane helix</keyword>
<organism evidence="7 8">
    <name type="scientific">Mesorhabditis spiculigera</name>
    <dbReference type="NCBI Taxonomy" id="96644"/>
    <lineage>
        <taxon>Eukaryota</taxon>
        <taxon>Metazoa</taxon>
        <taxon>Ecdysozoa</taxon>
        <taxon>Nematoda</taxon>
        <taxon>Chromadorea</taxon>
        <taxon>Rhabditida</taxon>
        <taxon>Rhabditina</taxon>
        <taxon>Rhabditomorpha</taxon>
        <taxon>Rhabditoidea</taxon>
        <taxon>Rhabditidae</taxon>
        <taxon>Mesorhabditinae</taxon>
        <taxon>Mesorhabditis</taxon>
    </lineage>
</organism>
<dbReference type="GO" id="GO:0071578">
    <property type="term" value="P:zinc ion import across plasma membrane"/>
    <property type="evidence" value="ECO:0007669"/>
    <property type="project" value="TreeGrafter"/>
</dbReference>
<dbReference type="InterPro" id="IPR050799">
    <property type="entry name" value="ZIP_Transporter"/>
</dbReference>
<evidence type="ECO:0000313" key="7">
    <source>
        <dbReference type="EMBL" id="CAJ0575917.1"/>
    </source>
</evidence>
<protein>
    <submittedName>
        <fullName evidence="7">Uncharacterized protein</fullName>
    </submittedName>
</protein>
<evidence type="ECO:0000256" key="5">
    <source>
        <dbReference type="ARBA" id="ARBA00023136"/>
    </source>
</evidence>
<feature type="transmembrane region" description="Helical" evidence="6">
    <location>
        <begin position="420"/>
        <end position="440"/>
    </location>
</feature>
<reference evidence="7" key="1">
    <citation type="submission" date="2023-06" db="EMBL/GenBank/DDBJ databases">
        <authorList>
            <person name="Delattre M."/>
        </authorList>
    </citation>
    <scope>NUCLEOTIDE SEQUENCE</scope>
    <source>
        <strain evidence="7">AF72</strain>
    </source>
</reference>
<evidence type="ECO:0000256" key="6">
    <source>
        <dbReference type="SAM" id="Phobius"/>
    </source>
</evidence>
<keyword evidence="3 6" id="KW-0812">Transmembrane</keyword>
<evidence type="ECO:0000256" key="4">
    <source>
        <dbReference type="ARBA" id="ARBA00022989"/>
    </source>
</evidence>
<gene>
    <name evidence="7" type="ORF">MSPICULIGERA_LOCUS14218</name>
</gene>
<feature type="transmembrane region" description="Helical" evidence="6">
    <location>
        <begin position="47"/>
        <end position="67"/>
    </location>
</feature>
<evidence type="ECO:0000256" key="3">
    <source>
        <dbReference type="ARBA" id="ARBA00022692"/>
    </source>
</evidence>
<feature type="transmembrane region" description="Helical" evidence="6">
    <location>
        <begin position="382"/>
        <end position="400"/>
    </location>
</feature>
<dbReference type="GO" id="GO:0005385">
    <property type="term" value="F:zinc ion transmembrane transporter activity"/>
    <property type="evidence" value="ECO:0007669"/>
    <property type="project" value="TreeGrafter"/>
</dbReference>
<keyword evidence="8" id="KW-1185">Reference proteome</keyword>
<evidence type="ECO:0000313" key="8">
    <source>
        <dbReference type="Proteomes" id="UP001177023"/>
    </source>
</evidence>
<name>A0AA36CX18_9BILA</name>